<dbReference type="GO" id="GO:0016787">
    <property type="term" value="F:hydrolase activity"/>
    <property type="evidence" value="ECO:0007669"/>
    <property type="project" value="UniProtKB-KW"/>
</dbReference>
<dbReference type="AlphaFoldDB" id="A0A917XUA0"/>
<protein>
    <submittedName>
        <fullName evidence="2">NUDIX hydrolase</fullName>
    </submittedName>
</protein>
<reference evidence="2" key="1">
    <citation type="journal article" date="2014" name="Int. J. Syst. Evol. Microbiol.">
        <title>Complete genome sequence of Corynebacterium casei LMG S-19264T (=DSM 44701T), isolated from a smear-ripened cheese.</title>
        <authorList>
            <consortium name="US DOE Joint Genome Institute (JGI-PGF)"/>
            <person name="Walter F."/>
            <person name="Albersmeier A."/>
            <person name="Kalinowski J."/>
            <person name="Ruckert C."/>
        </authorList>
    </citation>
    <scope>NUCLEOTIDE SEQUENCE</scope>
    <source>
        <strain evidence="2">JCM 17251</strain>
    </source>
</reference>
<dbReference type="SUPFAM" id="SSF55811">
    <property type="entry name" value="Nudix"/>
    <property type="match status" value="1"/>
</dbReference>
<accession>A0A917XUA0</accession>
<dbReference type="PANTHER" id="PTHR10885:SF0">
    <property type="entry name" value="ISOPENTENYL-DIPHOSPHATE DELTA-ISOMERASE"/>
    <property type="match status" value="1"/>
</dbReference>
<dbReference type="Pfam" id="PF00293">
    <property type="entry name" value="NUDIX"/>
    <property type="match status" value="1"/>
</dbReference>
<dbReference type="CDD" id="cd04693">
    <property type="entry name" value="NUDIX_Hydrolase"/>
    <property type="match status" value="1"/>
</dbReference>
<dbReference type="InterPro" id="IPR015797">
    <property type="entry name" value="NUDIX_hydrolase-like_dom_sf"/>
</dbReference>
<dbReference type="EMBL" id="BMOS01000006">
    <property type="protein sequence ID" value="GGN54188.1"/>
    <property type="molecule type" value="Genomic_DNA"/>
</dbReference>
<evidence type="ECO:0000259" key="1">
    <source>
        <dbReference type="PROSITE" id="PS51462"/>
    </source>
</evidence>
<gene>
    <name evidence="2" type="ORF">GCM10007971_11570</name>
</gene>
<dbReference type="RefSeq" id="WP_308425584.1">
    <property type="nucleotide sequence ID" value="NZ_BMOS01000006.1"/>
</dbReference>
<keyword evidence="2" id="KW-0378">Hydrolase</keyword>
<evidence type="ECO:0000313" key="3">
    <source>
        <dbReference type="Proteomes" id="UP000624041"/>
    </source>
</evidence>
<dbReference type="InterPro" id="IPR000086">
    <property type="entry name" value="NUDIX_hydrolase_dom"/>
</dbReference>
<dbReference type="PANTHER" id="PTHR10885">
    <property type="entry name" value="ISOPENTENYL-DIPHOSPHATE DELTA-ISOMERASE"/>
    <property type="match status" value="1"/>
</dbReference>
<name>A0A917XUA0_9BACI</name>
<sequence length="195" mass="22917">MIDFNLKTLLISNSNRNWGVDLQMELWDVYNRDRIKKDKLIVRGEAFEEGDYHLVVHVCIFNSAGEMLIQQRQPFKIGWPDKWDITAGGSAIKGDSSQAAAERELEEELGINLNLEELRPHFTINFERGFDDIYLVEKEIKLEDVKLQEEEVKDVKWATREEIIEMIRSGEFVPYYEGMIHLLFEMRGKYGCIRQ</sequence>
<dbReference type="Gene3D" id="3.90.79.10">
    <property type="entry name" value="Nucleoside Triphosphate Pyrophosphohydrolase"/>
    <property type="match status" value="1"/>
</dbReference>
<dbReference type="Proteomes" id="UP000624041">
    <property type="component" value="Unassembled WGS sequence"/>
</dbReference>
<proteinExistence type="predicted"/>
<evidence type="ECO:0000313" key="2">
    <source>
        <dbReference type="EMBL" id="GGN54188.1"/>
    </source>
</evidence>
<feature type="domain" description="Nudix hydrolase" evidence="1">
    <location>
        <begin position="51"/>
        <end position="180"/>
    </location>
</feature>
<reference evidence="2" key="2">
    <citation type="submission" date="2020-09" db="EMBL/GenBank/DDBJ databases">
        <authorList>
            <person name="Sun Q."/>
            <person name="Ohkuma M."/>
        </authorList>
    </citation>
    <scope>NUCLEOTIDE SEQUENCE</scope>
    <source>
        <strain evidence="2">JCM 17251</strain>
    </source>
</reference>
<organism evidence="2 3">
    <name type="scientific">Oceanobacillus indicireducens</name>
    <dbReference type="NCBI Taxonomy" id="1004261"/>
    <lineage>
        <taxon>Bacteria</taxon>
        <taxon>Bacillati</taxon>
        <taxon>Bacillota</taxon>
        <taxon>Bacilli</taxon>
        <taxon>Bacillales</taxon>
        <taxon>Bacillaceae</taxon>
        <taxon>Oceanobacillus</taxon>
    </lineage>
</organism>
<comment type="caution">
    <text evidence="2">The sequence shown here is derived from an EMBL/GenBank/DDBJ whole genome shotgun (WGS) entry which is preliminary data.</text>
</comment>
<dbReference type="PROSITE" id="PS51462">
    <property type="entry name" value="NUDIX"/>
    <property type="match status" value="1"/>
</dbReference>
<keyword evidence="3" id="KW-1185">Reference proteome</keyword>